<dbReference type="PANTHER" id="PTHR35936">
    <property type="entry name" value="MEMBRANE-BOUND LYTIC MUREIN TRANSGLYCOSYLASE F"/>
    <property type="match status" value="1"/>
</dbReference>
<feature type="chain" id="PRO_5038445897" evidence="2">
    <location>
        <begin position="21"/>
        <end position="257"/>
    </location>
</feature>
<evidence type="ECO:0000313" key="5">
    <source>
        <dbReference type="EMBL" id="GGE04805.1"/>
    </source>
</evidence>
<proteinExistence type="predicted"/>
<feature type="domain" description="Solute-binding protein family 3/N-terminal" evidence="3">
    <location>
        <begin position="33"/>
        <end position="256"/>
    </location>
</feature>
<dbReference type="CDD" id="cd13624">
    <property type="entry name" value="PBP2_Arg_Lys_His"/>
    <property type="match status" value="1"/>
</dbReference>
<feature type="signal peptide" evidence="2">
    <location>
        <begin position="1"/>
        <end position="20"/>
    </location>
</feature>
<dbReference type="EMBL" id="BMHQ01000001">
    <property type="protein sequence ID" value="GGE04805.1"/>
    <property type="molecule type" value="Genomic_DNA"/>
</dbReference>
<accession>A0A8J2Y8I9</accession>
<dbReference type="Gene3D" id="3.40.190.10">
    <property type="entry name" value="Periplasmic binding protein-like II"/>
    <property type="match status" value="2"/>
</dbReference>
<dbReference type="AlphaFoldDB" id="A0A8J2Y8I9"/>
<dbReference type="PROSITE" id="PS51257">
    <property type="entry name" value="PROKAR_LIPOPROTEIN"/>
    <property type="match status" value="1"/>
</dbReference>
<evidence type="ECO:0000259" key="3">
    <source>
        <dbReference type="SMART" id="SM00062"/>
    </source>
</evidence>
<evidence type="ECO:0000256" key="2">
    <source>
        <dbReference type="SAM" id="SignalP"/>
    </source>
</evidence>
<sequence length="257" mass="28127">MAKQSLRIFILLLAAVTVLAVGCSQQQAQGGDLVQVGTDAAYPPFEKQEGSGKITGFDIEVMQAIAKAEGFKVNVQHTGWDPLFEGIDRGKIDAGISAVTITDARKKKYDFSDPYFEAKQLILVPANSKAKSLKDLKGKRIGVQSATTGEVVVQEAFGKTYHGLKGYDDTPAAIDDLSNGRVDAVVADNGVVLEYMKKLPKGKFKTIEDPSFKPEYYGIFVKKGNKEVLDKINSGLKKIKKDGTYDKIYKKYFGTKK</sequence>
<protein>
    <submittedName>
        <fullName evidence="5">Basic amino acid ABC transporter substrate-binding protein</fullName>
    </submittedName>
</protein>
<dbReference type="InterPro" id="IPR001638">
    <property type="entry name" value="Solute-binding_3/MltF_N"/>
</dbReference>
<feature type="domain" description="Ionotropic glutamate receptor C-terminal" evidence="4">
    <location>
        <begin position="33"/>
        <end position="255"/>
    </location>
</feature>
<dbReference type="GO" id="GO:0015276">
    <property type="term" value="F:ligand-gated monoatomic ion channel activity"/>
    <property type="evidence" value="ECO:0007669"/>
    <property type="project" value="InterPro"/>
</dbReference>
<dbReference type="Proteomes" id="UP000625210">
    <property type="component" value="Unassembled WGS sequence"/>
</dbReference>
<evidence type="ECO:0000259" key="4">
    <source>
        <dbReference type="SMART" id="SM00079"/>
    </source>
</evidence>
<keyword evidence="6" id="KW-1185">Reference proteome</keyword>
<name>A0A8J2Y8I9_9BACL</name>
<dbReference type="SMART" id="SM00062">
    <property type="entry name" value="PBPb"/>
    <property type="match status" value="1"/>
</dbReference>
<dbReference type="SMART" id="SM00079">
    <property type="entry name" value="PBPe"/>
    <property type="match status" value="1"/>
</dbReference>
<dbReference type="RefSeq" id="WP_188646090.1">
    <property type="nucleotide sequence ID" value="NZ_BMHQ01000001.1"/>
</dbReference>
<dbReference type="PANTHER" id="PTHR35936:SF19">
    <property type="entry name" value="AMINO-ACID-BINDING PROTEIN YXEM-RELATED"/>
    <property type="match status" value="1"/>
</dbReference>
<comment type="caution">
    <text evidence="5">The sequence shown here is derived from an EMBL/GenBank/DDBJ whole genome shotgun (WGS) entry which is preliminary data.</text>
</comment>
<dbReference type="InterPro" id="IPR001320">
    <property type="entry name" value="Iontro_rcpt_C"/>
</dbReference>
<evidence type="ECO:0000313" key="6">
    <source>
        <dbReference type="Proteomes" id="UP000625210"/>
    </source>
</evidence>
<reference evidence="5" key="2">
    <citation type="submission" date="2020-09" db="EMBL/GenBank/DDBJ databases">
        <authorList>
            <person name="Sun Q."/>
            <person name="Zhou Y."/>
        </authorList>
    </citation>
    <scope>NUCLEOTIDE SEQUENCE</scope>
    <source>
        <strain evidence="5">CGMCC 1.15179</strain>
    </source>
</reference>
<keyword evidence="1 2" id="KW-0732">Signal</keyword>
<gene>
    <name evidence="5" type="ORF">GCM10011571_02310</name>
</gene>
<dbReference type="GO" id="GO:0016020">
    <property type="term" value="C:membrane"/>
    <property type="evidence" value="ECO:0007669"/>
    <property type="project" value="InterPro"/>
</dbReference>
<dbReference type="Pfam" id="PF00497">
    <property type="entry name" value="SBP_bac_3"/>
    <property type="match status" value="1"/>
</dbReference>
<evidence type="ECO:0000256" key="1">
    <source>
        <dbReference type="ARBA" id="ARBA00022729"/>
    </source>
</evidence>
<reference evidence="5" key="1">
    <citation type="journal article" date="2014" name="Int. J. Syst. Evol. Microbiol.">
        <title>Complete genome sequence of Corynebacterium casei LMG S-19264T (=DSM 44701T), isolated from a smear-ripened cheese.</title>
        <authorList>
            <consortium name="US DOE Joint Genome Institute (JGI-PGF)"/>
            <person name="Walter F."/>
            <person name="Albersmeier A."/>
            <person name="Kalinowski J."/>
            <person name="Ruckert C."/>
        </authorList>
    </citation>
    <scope>NUCLEOTIDE SEQUENCE</scope>
    <source>
        <strain evidence="5">CGMCC 1.15179</strain>
    </source>
</reference>
<organism evidence="5 6">
    <name type="scientific">Marinithermofilum abyssi</name>
    <dbReference type="NCBI Taxonomy" id="1571185"/>
    <lineage>
        <taxon>Bacteria</taxon>
        <taxon>Bacillati</taxon>
        <taxon>Bacillota</taxon>
        <taxon>Bacilli</taxon>
        <taxon>Bacillales</taxon>
        <taxon>Thermoactinomycetaceae</taxon>
        <taxon>Marinithermofilum</taxon>
    </lineage>
</organism>
<dbReference type="SUPFAM" id="SSF53850">
    <property type="entry name" value="Periplasmic binding protein-like II"/>
    <property type="match status" value="1"/>
</dbReference>